<feature type="domain" description="HTH merR-type" evidence="5">
    <location>
        <begin position="1"/>
        <end position="68"/>
    </location>
</feature>
<dbReference type="EMBL" id="AZGA01000068">
    <property type="protein sequence ID" value="KRM32722.1"/>
    <property type="molecule type" value="Genomic_DNA"/>
</dbReference>
<dbReference type="Proteomes" id="UP000051236">
    <property type="component" value="Unassembled WGS sequence"/>
</dbReference>
<dbReference type="STRING" id="1423734.FC83_GL000287"/>
<dbReference type="InterPro" id="IPR009061">
    <property type="entry name" value="DNA-bd_dom_put_sf"/>
</dbReference>
<reference evidence="6 7" key="1">
    <citation type="journal article" date="2015" name="Genome Announc.">
        <title>Expanding the biotechnology potential of lactobacilli through comparative genomics of 213 strains and associated genera.</title>
        <authorList>
            <person name="Sun Z."/>
            <person name="Harris H.M."/>
            <person name="McCann A."/>
            <person name="Guo C."/>
            <person name="Argimon S."/>
            <person name="Zhang W."/>
            <person name="Yang X."/>
            <person name="Jeffery I.B."/>
            <person name="Cooney J.C."/>
            <person name="Kagawa T.F."/>
            <person name="Liu W."/>
            <person name="Song Y."/>
            <person name="Salvetti E."/>
            <person name="Wrobel A."/>
            <person name="Rasinkangas P."/>
            <person name="Parkhill J."/>
            <person name="Rea M.C."/>
            <person name="O'Sullivan O."/>
            <person name="Ritari J."/>
            <person name="Douillard F.P."/>
            <person name="Paul Ross R."/>
            <person name="Yang R."/>
            <person name="Briner A.E."/>
            <person name="Felis G.E."/>
            <person name="de Vos W.M."/>
            <person name="Barrangou R."/>
            <person name="Klaenhammer T.R."/>
            <person name="Caufield P.W."/>
            <person name="Cui Y."/>
            <person name="Zhang H."/>
            <person name="O'Toole P.W."/>
        </authorList>
    </citation>
    <scope>NUCLEOTIDE SEQUENCE [LARGE SCALE GENOMIC DNA]</scope>
    <source>
        <strain evidence="6 7">DSM 18527</strain>
    </source>
</reference>
<dbReference type="InterPro" id="IPR047057">
    <property type="entry name" value="MerR_fam"/>
</dbReference>
<dbReference type="Pfam" id="PF13411">
    <property type="entry name" value="MerR_1"/>
    <property type="match status" value="1"/>
</dbReference>
<dbReference type="GO" id="GO:0003700">
    <property type="term" value="F:DNA-binding transcription factor activity"/>
    <property type="evidence" value="ECO:0007669"/>
    <property type="project" value="InterPro"/>
</dbReference>
<keyword evidence="3" id="KW-0238">DNA-binding</keyword>
<dbReference type="AlphaFoldDB" id="X0QTB1"/>
<protein>
    <recommendedName>
        <fullName evidence="5">HTH merR-type domain-containing protein</fullName>
    </recommendedName>
</protein>
<keyword evidence="4" id="KW-0804">Transcription</keyword>
<organism evidence="6 7">
    <name type="scientific">Agrilactobacillus composti DSM 18527 = JCM 14202</name>
    <dbReference type="NCBI Taxonomy" id="1423734"/>
    <lineage>
        <taxon>Bacteria</taxon>
        <taxon>Bacillati</taxon>
        <taxon>Bacillota</taxon>
        <taxon>Bacilli</taxon>
        <taxon>Lactobacillales</taxon>
        <taxon>Lactobacillaceae</taxon>
        <taxon>Agrilactobacillus</taxon>
    </lineage>
</organism>
<proteinExistence type="predicted"/>
<evidence type="ECO:0000256" key="3">
    <source>
        <dbReference type="ARBA" id="ARBA00023125"/>
    </source>
</evidence>
<comment type="caution">
    <text evidence="6">The sequence shown here is derived from an EMBL/GenBank/DDBJ whole genome shotgun (WGS) entry which is preliminary data.</text>
</comment>
<keyword evidence="7" id="KW-1185">Reference proteome</keyword>
<dbReference type="Gene3D" id="1.10.1660.10">
    <property type="match status" value="1"/>
</dbReference>
<dbReference type="PRINTS" id="PR00040">
    <property type="entry name" value="HTHMERR"/>
</dbReference>
<dbReference type="PATRIC" id="fig|1423734.3.peg.289"/>
<dbReference type="SMART" id="SM00422">
    <property type="entry name" value="HTH_MERR"/>
    <property type="match status" value="1"/>
</dbReference>
<dbReference type="RefSeq" id="WP_052005098.1">
    <property type="nucleotide sequence ID" value="NZ_AZGA01000068.1"/>
</dbReference>
<name>X0QTB1_9LACO</name>
<evidence type="ECO:0000313" key="6">
    <source>
        <dbReference type="EMBL" id="KRM32722.1"/>
    </source>
</evidence>
<dbReference type="SUPFAM" id="SSF46955">
    <property type="entry name" value="Putative DNA-binding domain"/>
    <property type="match status" value="1"/>
</dbReference>
<dbReference type="PANTHER" id="PTHR30204">
    <property type="entry name" value="REDOX-CYCLING DRUG-SENSING TRANSCRIPTIONAL ACTIVATOR SOXR"/>
    <property type="match status" value="1"/>
</dbReference>
<keyword evidence="2" id="KW-0805">Transcription regulation</keyword>
<dbReference type="PROSITE" id="PS50937">
    <property type="entry name" value="HTH_MERR_2"/>
    <property type="match status" value="1"/>
</dbReference>
<dbReference type="eggNOG" id="COG0789">
    <property type="taxonomic scope" value="Bacteria"/>
</dbReference>
<gene>
    <name evidence="6" type="ORF">FC83_GL000287</name>
</gene>
<dbReference type="OrthoDB" id="9806513at2"/>
<dbReference type="PANTHER" id="PTHR30204:SF69">
    <property type="entry name" value="MERR-FAMILY TRANSCRIPTIONAL REGULATOR"/>
    <property type="match status" value="1"/>
</dbReference>
<evidence type="ECO:0000256" key="1">
    <source>
        <dbReference type="ARBA" id="ARBA00022491"/>
    </source>
</evidence>
<evidence type="ECO:0000259" key="5">
    <source>
        <dbReference type="PROSITE" id="PS50937"/>
    </source>
</evidence>
<evidence type="ECO:0000256" key="2">
    <source>
        <dbReference type="ARBA" id="ARBA00023015"/>
    </source>
</evidence>
<accession>X0QTB1</accession>
<sequence length="139" mass="15741">MNIQQCAKATGCSKDTLRYYDQEGILSPERDANQYRNYSTADVTRLNIIQNLKYAGLSLVEIKMITNLMDAPITEACKQDTIAFLADKRQIFQAKIQFYQALDKIAQAIQTGAETQDFANVKNLIQSISQLPLPDFEVR</sequence>
<evidence type="ECO:0000256" key="4">
    <source>
        <dbReference type="ARBA" id="ARBA00023163"/>
    </source>
</evidence>
<dbReference type="InterPro" id="IPR000551">
    <property type="entry name" value="MerR-type_HTH_dom"/>
</dbReference>
<dbReference type="CDD" id="cd00592">
    <property type="entry name" value="HTH_MerR-like"/>
    <property type="match status" value="1"/>
</dbReference>
<keyword evidence="1" id="KW-0678">Repressor</keyword>
<evidence type="ECO:0000313" key="7">
    <source>
        <dbReference type="Proteomes" id="UP000051236"/>
    </source>
</evidence>
<dbReference type="GO" id="GO:0003677">
    <property type="term" value="F:DNA binding"/>
    <property type="evidence" value="ECO:0007669"/>
    <property type="project" value="UniProtKB-KW"/>
</dbReference>